<evidence type="ECO:0000256" key="2">
    <source>
        <dbReference type="SAM" id="Phobius"/>
    </source>
</evidence>
<proteinExistence type="predicted"/>
<dbReference type="InterPro" id="IPR001025">
    <property type="entry name" value="BAH_dom"/>
</dbReference>
<dbReference type="InterPro" id="IPR043151">
    <property type="entry name" value="BAH_sf"/>
</dbReference>
<evidence type="ECO:0000259" key="3">
    <source>
        <dbReference type="PROSITE" id="PS51038"/>
    </source>
</evidence>
<keyword evidence="2" id="KW-0812">Transmembrane</keyword>
<dbReference type="GO" id="GO:0003682">
    <property type="term" value="F:chromatin binding"/>
    <property type="evidence" value="ECO:0007669"/>
    <property type="project" value="InterPro"/>
</dbReference>
<evidence type="ECO:0000313" key="5">
    <source>
        <dbReference type="Proteomes" id="UP000023152"/>
    </source>
</evidence>
<comment type="caution">
    <text evidence="4">The sequence shown here is derived from an EMBL/GenBank/DDBJ whole genome shotgun (WGS) entry which is preliminary data.</text>
</comment>
<feature type="coiled-coil region" evidence="1">
    <location>
        <begin position="70"/>
        <end position="157"/>
    </location>
</feature>
<sequence>MEMENEENIQKLVLSNNQYISDLRQEMANERNEMAMSHLEQIFGMQAEHAKKLQMELEKVIFCVCFFLNVIAAAAVIQQLQNEVAKREEKLAEQTTKLEKSDDCIEKLRNENEVLLGEVERLKMNQVEMQNGFRLNLEKFEQQETEKKKLIEKYQRNQHAQVLETQIKVANEGKVDLCQSIEALTAERNTLQSKLDMLQSKHKQMKLVYRIITNKKCVVNIIYQRSEKELLQEKLTKLSGQIRENEVSIEKLNLQMMVFHKANEQVHFFKNWRQLQTEVVRIHTMICQIKDQLKNEEKRLKGSVQELTETLSQVGVEEAIWTRAVNQTKEEFECNKKKIEQNYQKKLRNAITQLNDLCYICHPPLFVVSIEKRTRERSVELLPNPKKRRIHKTQSQILPLSSQSKNKIDLESDKEQLNACPSKEINDLTELDIEILGKENMPLNSSFHKKIKRNRTTDLTCSVVDEEGSQKKDEFVYTNSETINSNRIATHNDDTKFDVADLRPKVKRRRMRAQSTINTLIENPGIDTEKISDDEPIIGKTIESRREKGIYWCGRPTRITKGKVYFKKVWINGIKYRQYDKCQVFCPDNKIRLAKILDMFEERESRKKYMETTWYCARADLLNRGLNEEQLPKELLPNEIFECIQPSANINPLTSIRAKVIISYEHPIPSNNSINESTLVYSTRYFYDPITHEFTPQTVKKTQCITPLLDLSAAEIVVVCV</sequence>
<keyword evidence="2" id="KW-1133">Transmembrane helix</keyword>
<protein>
    <recommendedName>
        <fullName evidence="3">BAH domain-containing protein</fullName>
    </recommendedName>
</protein>
<dbReference type="PROSITE" id="PS51038">
    <property type="entry name" value="BAH"/>
    <property type="match status" value="1"/>
</dbReference>
<feature type="domain" description="BAH" evidence="3">
    <location>
        <begin position="574"/>
        <end position="698"/>
    </location>
</feature>
<dbReference type="Proteomes" id="UP000023152">
    <property type="component" value="Unassembled WGS sequence"/>
</dbReference>
<name>X6NHU6_RETFI</name>
<reference evidence="4 5" key="1">
    <citation type="journal article" date="2013" name="Curr. Biol.">
        <title>The Genome of the Foraminiferan Reticulomyxa filosa.</title>
        <authorList>
            <person name="Glockner G."/>
            <person name="Hulsmann N."/>
            <person name="Schleicher M."/>
            <person name="Noegel A.A."/>
            <person name="Eichinger L."/>
            <person name="Gallinger C."/>
            <person name="Pawlowski J."/>
            <person name="Sierra R."/>
            <person name="Euteneuer U."/>
            <person name="Pillet L."/>
            <person name="Moustafa A."/>
            <person name="Platzer M."/>
            <person name="Groth M."/>
            <person name="Szafranski K."/>
            <person name="Schliwa M."/>
        </authorList>
    </citation>
    <scope>NUCLEOTIDE SEQUENCE [LARGE SCALE GENOMIC DNA]</scope>
</reference>
<feature type="coiled-coil region" evidence="1">
    <location>
        <begin position="290"/>
        <end position="349"/>
    </location>
</feature>
<keyword evidence="1" id="KW-0175">Coiled coil</keyword>
<keyword evidence="2" id="KW-0472">Membrane</keyword>
<keyword evidence="5" id="KW-1185">Reference proteome</keyword>
<organism evidence="4 5">
    <name type="scientific">Reticulomyxa filosa</name>
    <dbReference type="NCBI Taxonomy" id="46433"/>
    <lineage>
        <taxon>Eukaryota</taxon>
        <taxon>Sar</taxon>
        <taxon>Rhizaria</taxon>
        <taxon>Retaria</taxon>
        <taxon>Foraminifera</taxon>
        <taxon>Monothalamids</taxon>
        <taxon>Reticulomyxidae</taxon>
        <taxon>Reticulomyxa</taxon>
    </lineage>
</organism>
<dbReference type="AlphaFoldDB" id="X6NHU6"/>
<gene>
    <name evidence="4" type="ORF">RFI_11664</name>
</gene>
<evidence type="ECO:0000313" key="4">
    <source>
        <dbReference type="EMBL" id="ETO25473.1"/>
    </source>
</evidence>
<evidence type="ECO:0000256" key="1">
    <source>
        <dbReference type="SAM" id="Coils"/>
    </source>
</evidence>
<accession>X6NHU6</accession>
<dbReference type="Gene3D" id="2.30.30.490">
    <property type="match status" value="1"/>
</dbReference>
<feature type="transmembrane region" description="Helical" evidence="2">
    <location>
        <begin position="60"/>
        <end position="80"/>
    </location>
</feature>
<dbReference type="EMBL" id="ASPP01008503">
    <property type="protein sequence ID" value="ETO25473.1"/>
    <property type="molecule type" value="Genomic_DNA"/>
</dbReference>